<dbReference type="PANTHER" id="PTHR33639">
    <property type="entry name" value="THIOL-DISULFIDE OXIDOREDUCTASE DCC"/>
    <property type="match status" value="1"/>
</dbReference>
<keyword evidence="1" id="KW-0812">Transmembrane</keyword>
<evidence type="ECO:0000256" key="1">
    <source>
        <dbReference type="SAM" id="Phobius"/>
    </source>
</evidence>
<evidence type="ECO:0000313" key="2">
    <source>
        <dbReference type="EMBL" id="UNO50796.1"/>
    </source>
</evidence>
<proteinExistence type="predicted"/>
<dbReference type="KEGG" id="aaco:K1I37_06865"/>
<dbReference type="GO" id="GO:0015035">
    <property type="term" value="F:protein-disulfide reductase activity"/>
    <property type="evidence" value="ECO:0007669"/>
    <property type="project" value="InterPro"/>
</dbReference>
<dbReference type="OrthoDB" id="9785438at2"/>
<dbReference type="EMBL" id="CP080467">
    <property type="protein sequence ID" value="UNO50796.1"/>
    <property type="molecule type" value="Genomic_DNA"/>
</dbReference>
<dbReference type="InterPro" id="IPR007263">
    <property type="entry name" value="DCC1-like"/>
</dbReference>
<keyword evidence="1" id="KW-1133">Transmembrane helix</keyword>
<protein>
    <submittedName>
        <fullName evidence="2">DCC1-like thiol-disulfide oxidoreductase family protein</fullName>
    </submittedName>
</protein>
<sequence length="148" mass="16550">MNGVSMDANHDKIVLFDGVCNLCSAVVQFIIRRDALAKFRFAPLSSQVAQKLVGGRVALEADSVVFIEDGQIYTKSTAVLRILGNLRGIWSLCYVFVVVPTGLRDAVYDSIARHRYRWFGKQATCMVPTPELQSRFLVDSLQPLARRD</sequence>
<dbReference type="AlphaFoldDB" id="A0A9E7D012"/>
<accession>A0A9E7D012</accession>
<organism evidence="2 3">
    <name type="scientific">Alicyclobacillus acidoterrestris (strain ATCC 49025 / DSM 3922 / CIP 106132 / NCIMB 13137 / GD3B)</name>
    <dbReference type="NCBI Taxonomy" id="1356854"/>
    <lineage>
        <taxon>Bacteria</taxon>
        <taxon>Bacillati</taxon>
        <taxon>Bacillota</taxon>
        <taxon>Bacilli</taxon>
        <taxon>Bacillales</taxon>
        <taxon>Alicyclobacillaceae</taxon>
        <taxon>Alicyclobacillus</taxon>
    </lineage>
</organism>
<keyword evidence="3" id="KW-1185">Reference proteome</keyword>
<evidence type="ECO:0000313" key="3">
    <source>
        <dbReference type="Proteomes" id="UP000829401"/>
    </source>
</evidence>
<dbReference type="Pfam" id="PF04134">
    <property type="entry name" value="DCC1-like"/>
    <property type="match status" value="1"/>
</dbReference>
<reference evidence="3" key="1">
    <citation type="journal article" date="2022" name="G3 (Bethesda)">
        <title>Unveiling the complete genome sequence of Alicyclobacillus acidoterrestris DSM 3922T, a taint-producing strain.</title>
        <authorList>
            <person name="Leonardo I.C."/>
            <person name="Barreto Crespo M.T."/>
            <person name="Gaspar F.B."/>
        </authorList>
    </citation>
    <scope>NUCLEOTIDE SEQUENCE [LARGE SCALE GENOMIC DNA]</scope>
    <source>
        <strain evidence="3">DSM 3922</strain>
    </source>
</reference>
<dbReference type="Proteomes" id="UP000829401">
    <property type="component" value="Chromosome"/>
</dbReference>
<dbReference type="PANTHER" id="PTHR33639:SF2">
    <property type="entry name" value="DUF393 DOMAIN-CONTAINING PROTEIN"/>
    <property type="match status" value="1"/>
</dbReference>
<dbReference type="InterPro" id="IPR052927">
    <property type="entry name" value="DCC_oxidoreductase"/>
</dbReference>
<gene>
    <name evidence="2" type="ORF">K1I37_06865</name>
</gene>
<keyword evidence="1" id="KW-0472">Membrane</keyword>
<name>A0A9E7D012_ALIAG</name>
<feature type="transmembrane region" description="Helical" evidence="1">
    <location>
        <begin position="13"/>
        <end position="31"/>
    </location>
</feature>